<dbReference type="RefSeq" id="WP_141287103.1">
    <property type="nucleotide sequence ID" value="NZ_BAAAEW010000021.1"/>
</dbReference>
<dbReference type="InterPro" id="IPR000962">
    <property type="entry name" value="Znf_DskA_TraR"/>
</dbReference>
<evidence type="ECO:0000256" key="2">
    <source>
        <dbReference type="ARBA" id="ARBA00022771"/>
    </source>
</evidence>
<evidence type="ECO:0000256" key="3">
    <source>
        <dbReference type="ARBA" id="ARBA00022833"/>
    </source>
</evidence>
<dbReference type="PROSITE" id="PS51128">
    <property type="entry name" value="ZF_DKSA_2"/>
    <property type="match status" value="1"/>
</dbReference>
<evidence type="ECO:0000256" key="1">
    <source>
        <dbReference type="ARBA" id="ARBA00022723"/>
    </source>
</evidence>
<accession>A0ABN1K574</accession>
<dbReference type="SUPFAM" id="SSF57716">
    <property type="entry name" value="Glucocorticoid receptor-like (DNA-binding domain)"/>
    <property type="match status" value="1"/>
</dbReference>
<keyword evidence="3" id="KW-0862">Zinc</keyword>
<dbReference type="SUPFAM" id="SSF109635">
    <property type="entry name" value="DnaK suppressor protein DksA, alpha-hairpin domain"/>
    <property type="match status" value="1"/>
</dbReference>
<comment type="caution">
    <text evidence="7">The sequence shown here is derived from an EMBL/GenBank/DDBJ whole genome shotgun (WGS) entry which is preliminary data.</text>
</comment>
<dbReference type="Gene3D" id="1.20.120.910">
    <property type="entry name" value="DksA, coiled-coil domain"/>
    <property type="match status" value="1"/>
</dbReference>
<dbReference type="InterPro" id="IPR037187">
    <property type="entry name" value="DnaK_N"/>
</dbReference>
<organism evidence="7 8">
    <name type="scientific">Ideonella azotifigens</name>
    <dbReference type="NCBI Taxonomy" id="513160"/>
    <lineage>
        <taxon>Bacteria</taxon>
        <taxon>Pseudomonadati</taxon>
        <taxon>Pseudomonadota</taxon>
        <taxon>Betaproteobacteria</taxon>
        <taxon>Burkholderiales</taxon>
        <taxon>Sphaerotilaceae</taxon>
        <taxon>Ideonella</taxon>
    </lineage>
</organism>
<protein>
    <submittedName>
        <fullName evidence="7">TraR/DksA C4-type zinc finger protein</fullName>
    </submittedName>
</protein>
<name>A0ABN1K574_9BURK</name>
<dbReference type="EMBL" id="BAAAEW010000021">
    <property type="protein sequence ID" value="GAA0755055.1"/>
    <property type="molecule type" value="Genomic_DNA"/>
</dbReference>
<dbReference type="Proteomes" id="UP001500279">
    <property type="component" value="Unassembled WGS sequence"/>
</dbReference>
<feature type="zinc finger region" description="dksA C4-type" evidence="4">
    <location>
        <begin position="95"/>
        <end position="119"/>
    </location>
</feature>
<proteinExistence type="predicted"/>
<keyword evidence="1" id="KW-0479">Metal-binding</keyword>
<dbReference type="PANTHER" id="PTHR33823:SF4">
    <property type="entry name" value="GENERAL STRESS PROTEIN 16O"/>
    <property type="match status" value="1"/>
</dbReference>
<evidence type="ECO:0000256" key="4">
    <source>
        <dbReference type="PROSITE-ProRule" id="PRU00510"/>
    </source>
</evidence>
<dbReference type="PANTHER" id="PTHR33823">
    <property type="entry name" value="RNA POLYMERASE-BINDING TRANSCRIPTION FACTOR DKSA-RELATED"/>
    <property type="match status" value="1"/>
</dbReference>
<evidence type="ECO:0000313" key="7">
    <source>
        <dbReference type="EMBL" id="GAA0755055.1"/>
    </source>
</evidence>
<reference evidence="8" key="1">
    <citation type="journal article" date="2019" name="Int. J. Syst. Evol. Microbiol.">
        <title>The Global Catalogue of Microorganisms (GCM) 10K type strain sequencing project: providing services to taxonomists for standard genome sequencing and annotation.</title>
        <authorList>
            <consortium name="The Broad Institute Genomics Platform"/>
            <consortium name="The Broad Institute Genome Sequencing Center for Infectious Disease"/>
            <person name="Wu L."/>
            <person name="Ma J."/>
        </authorList>
    </citation>
    <scope>NUCLEOTIDE SEQUENCE [LARGE SCALE GENOMIC DNA]</scope>
    <source>
        <strain evidence="8">JCM 15503</strain>
    </source>
</reference>
<evidence type="ECO:0000256" key="5">
    <source>
        <dbReference type="SAM" id="MobiDB-lite"/>
    </source>
</evidence>
<evidence type="ECO:0000259" key="6">
    <source>
        <dbReference type="Pfam" id="PF01258"/>
    </source>
</evidence>
<keyword evidence="2" id="KW-0863">Zinc-finger</keyword>
<keyword evidence="8" id="KW-1185">Reference proteome</keyword>
<evidence type="ECO:0000313" key="8">
    <source>
        <dbReference type="Proteomes" id="UP001500279"/>
    </source>
</evidence>
<dbReference type="Pfam" id="PF01258">
    <property type="entry name" value="zf-dskA_traR"/>
    <property type="match status" value="1"/>
</dbReference>
<feature type="region of interest" description="Disordered" evidence="5">
    <location>
        <begin position="35"/>
        <end position="54"/>
    </location>
</feature>
<feature type="domain" description="Zinc finger DksA/TraR C4-type" evidence="6">
    <location>
        <begin position="90"/>
        <end position="124"/>
    </location>
</feature>
<gene>
    <name evidence="7" type="ORF">GCM10009107_32160</name>
</gene>
<sequence length="130" mass="14468">MNQATDNPSTDASLGTLRELLSFRRSELQSAVQAADLARQQQREQAAPDVMDQKDLGEVEVEAHLVQAHEDRDRFELRQVDQALQRMSEGRFGNCVDCGEPIGMPRLLVQPAAQRCTRCETAHEARAHGG</sequence>